<dbReference type="Pfam" id="PF00999">
    <property type="entry name" value="Na_H_Exchanger"/>
    <property type="match status" value="1"/>
</dbReference>
<keyword evidence="5" id="KW-0406">Ion transport</keyword>
<dbReference type="GO" id="GO:0016020">
    <property type="term" value="C:membrane"/>
    <property type="evidence" value="ECO:0007669"/>
    <property type="project" value="UniProtKB-SubCell"/>
</dbReference>
<dbReference type="EMBL" id="JAACJM010000073">
    <property type="protein sequence ID" value="KAF5350769.1"/>
    <property type="molecule type" value="Genomic_DNA"/>
</dbReference>
<evidence type="ECO:0000313" key="9">
    <source>
        <dbReference type="EMBL" id="KAF5350769.1"/>
    </source>
</evidence>
<dbReference type="GO" id="GO:0015297">
    <property type="term" value="F:antiporter activity"/>
    <property type="evidence" value="ECO:0007669"/>
    <property type="project" value="InterPro"/>
</dbReference>
<evidence type="ECO:0000256" key="6">
    <source>
        <dbReference type="ARBA" id="ARBA00023136"/>
    </source>
</evidence>
<evidence type="ECO:0000256" key="3">
    <source>
        <dbReference type="ARBA" id="ARBA00022692"/>
    </source>
</evidence>
<dbReference type="Gene3D" id="1.20.1530.20">
    <property type="match status" value="1"/>
</dbReference>
<keyword evidence="10" id="KW-1185">Reference proteome</keyword>
<keyword evidence="2" id="KW-0813">Transport</keyword>
<keyword evidence="4 7" id="KW-1133">Transmembrane helix</keyword>
<evidence type="ECO:0000256" key="4">
    <source>
        <dbReference type="ARBA" id="ARBA00022989"/>
    </source>
</evidence>
<keyword evidence="6 7" id="KW-0472">Membrane</keyword>
<dbReference type="AlphaFoldDB" id="A0A8H5D0H5"/>
<accession>A0A8H5D0H5</accession>
<name>A0A8H5D0H5_9AGAR</name>
<evidence type="ECO:0000313" key="10">
    <source>
        <dbReference type="Proteomes" id="UP000559256"/>
    </source>
</evidence>
<feature type="transmembrane region" description="Helical" evidence="7">
    <location>
        <begin position="56"/>
        <end position="75"/>
    </location>
</feature>
<dbReference type="OrthoDB" id="2687058at2759"/>
<feature type="transmembrane region" description="Helical" evidence="7">
    <location>
        <begin position="87"/>
        <end position="105"/>
    </location>
</feature>
<evidence type="ECO:0000259" key="8">
    <source>
        <dbReference type="Pfam" id="PF00999"/>
    </source>
</evidence>
<comment type="subcellular location">
    <subcellularLocation>
        <location evidence="1">Membrane</location>
        <topology evidence="1">Multi-pass membrane protein</topology>
    </subcellularLocation>
</comment>
<feature type="transmembrane region" description="Helical" evidence="7">
    <location>
        <begin position="12"/>
        <end position="36"/>
    </location>
</feature>
<evidence type="ECO:0000256" key="7">
    <source>
        <dbReference type="SAM" id="Phobius"/>
    </source>
</evidence>
<dbReference type="Proteomes" id="UP000559256">
    <property type="component" value="Unassembled WGS sequence"/>
</dbReference>
<dbReference type="InterPro" id="IPR050794">
    <property type="entry name" value="CPA2_transporter"/>
</dbReference>
<sequence length="321" mass="34613">MVFVTGTLVSVFASSFFTNMIGVHAILGAFLFGLVVPHEGGLAIAMTEKLEDVVGSLFLPLYFTLSGFSTNLGLLNDRHDSHILVELIVLNVSLSAGILTQHIFLMFVLEALLLMFMTTPLVMSLYPLDKRVRVSESGGHNEDGAKGIPGFGKHPDANGFIEDGREHARGGGTGDSTEAGIPGHEKRRNLVVILDRVEHIPGLMTLIQLLKDSLVPVPHLTRSMLHGQHGVDNTLVSISRTESSSSTYKDNTAAASPWVPVISFSSPSMISVLCLIELTDHTSAVMKSIPSQTFSTEMDPLLMIYQTFAGLNCIGVRGKVT</sequence>
<protein>
    <recommendedName>
        <fullName evidence="8">Cation/H+ exchanger transmembrane domain-containing protein</fullName>
    </recommendedName>
</protein>
<comment type="caution">
    <text evidence="9">The sequence shown here is derived from an EMBL/GenBank/DDBJ whole genome shotgun (WGS) entry which is preliminary data.</text>
</comment>
<dbReference type="InterPro" id="IPR006153">
    <property type="entry name" value="Cation/H_exchanger_TM"/>
</dbReference>
<evidence type="ECO:0000256" key="5">
    <source>
        <dbReference type="ARBA" id="ARBA00023065"/>
    </source>
</evidence>
<reference evidence="9 10" key="1">
    <citation type="journal article" date="2020" name="ISME J.">
        <title>Uncovering the hidden diversity of litter-decomposition mechanisms in mushroom-forming fungi.</title>
        <authorList>
            <person name="Floudas D."/>
            <person name="Bentzer J."/>
            <person name="Ahren D."/>
            <person name="Johansson T."/>
            <person name="Persson P."/>
            <person name="Tunlid A."/>
        </authorList>
    </citation>
    <scope>NUCLEOTIDE SEQUENCE [LARGE SCALE GENOMIC DNA]</scope>
    <source>
        <strain evidence="9 10">CBS 291.85</strain>
    </source>
</reference>
<keyword evidence="3 7" id="KW-0812">Transmembrane</keyword>
<gene>
    <name evidence="9" type="ORF">D9758_010399</name>
</gene>
<evidence type="ECO:0000256" key="1">
    <source>
        <dbReference type="ARBA" id="ARBA00004141"/>
    </source>
</evidence>
<organism evidence="9 10">
    <name type="scientific">Tetrapyrgos nigripes</name>
    <dbReference type="NCBI Taxonomy" id="182062"/>
    <lineage>
        <taxon>Eukaryota</taxon>
        <taxon>Fungi</taxon>
        <taxon>Dikarya</taxon>
        <taxon>Basidiomycota</taxon>
        <taxon>Agaricomycotina</taxon>
        <taxon>Agaricomycetes</taxon>
        <taxon>Agaricomycetidae</taxon>
        <taxon>Agaricales</taxon>
        <taxon>Marasmiineae</taxon>
        <taxon>Marasmiaceae</taxon>
        <taxon>Tetrapyrgos</taxon>
    </lineage>
</organism>
<dbReference type="PANTHER" id="PTHR32468">
    <property type="entry name" value="CATION/H + ANTIPORTER"/>
    <property type="match status" value="1"/>
</dbReference>
<feature type="domain" description="Cation/H+ exchanger transmembrane" evidence="8">
    <location>
        <begin position="3"/>
        <end position="93"/>
    </location>
</feature>
<evidence type="ECO:0000256" key="2">
    <source>
        <dbReference type="ARBA" id="ARBA00022448"/>
    </source>
</evidence>
<dbReference type="GO" id="GO:1902600">
    <property type="term" value="P:proton transmembrane transport"/>
    <property type="evidence" value="ECO:0007669"/>
    <property type="project" value="InterPro"/>
</dbReference>
<proteinExistence type="predicted"/>
<dbReference type="PANTHER" id="PTHR32468:SF0">
    <property type="entry name" value="K(+)_H(+) ANTIPORTER 1"/>
    <property type="match status" value="1"/>
</dbReference>
<dbReference type="InterPro" id="IPR038770">
    <property type="entry name" value="Na+/solute_symporter_sf"/>
</dbReference>